<dbReference type="GO" id="GO:0003713">
    <property type="term" value="F:transcription coactivator activity"/>
    <property type="evidence" value="ECO:0007669"/>
    <property type="project" value="TreeGrafter"/>
</dbReference>
<dbReference type="InterPro" id="IPR013921">
    <property type="entry name" value="Mediator_Med20"/>
</dbReference>
<dbReference type="GO" id="GO:0006357">
    <property type="term" value="P:regulation of transcription by RNA polymerase II"/>
    <property type="evidence" value="ECO:0007669"/>
    <property type="project" value="InterPro"/>
</dbReference>
<dbReference type="GO" id="GO:0016592">
    <property type="term" value="C:mediator complex"/>
    <property type="evidence" value="ECO:0007669"/>
    <property type="project" value="InterPro"/>
</dbReference>
<name>A0A6A5BI25_NAEFO</name>
<gene>
    <name evidence="4" type="primary">MED20</name>
    <name evidence="5" type="ORF">FDP41_007101</name>
</gene>
<comment type="caution">
    <text evidence="5">The sequence shown here is derived from an EMBL/GenBank/DDBJ whole genome shotgun (WGS) entry which is preliminary data.</text>
</comment>
<sequence>MGYRKLFLKEYVETKDSDQTLVRDYKRLVLMLVRQLNAENISNLSTVAAPGDIQNVSGSDPVYHIEINEYNPNTTSTPETPAVYTGTSKLHSVRFSSEDVIQDQTNLLNYEYNCFKYLNKNEEEDQNETHPQSTVFNLVPPSLSLQSIDKLYFILNNQTLVTNSNFKELVCEKLKRYIKSSKVVIHGEILKYGDFIIRIGVITQNVKRRGILIDIEFAPCGYCYLSENVIKEFMSTFIDIDPNSTTTLKFKIADLYSQNFDYSDFNLSTTYYSLSHHSVQLVRLLAECGILKLTAEIQATQ</sequence>
<dbReference type="OrthoDB" id="1854899at2759"/>
<comment type="similarity">
    <text evidence="2 4">Belongs to the Mediator complex subunit 20 family.</text>
</comment>
<keyword evidence="4" id="KW-0805">Transcription regulation</keyword>
<dbReference type="Proteomes" id="UP000444721">
    <property type="component" value="Unassembled WGS sequence"/>
</dbReference>
<dbReference type="Pfam" id="PF08612">
    <property type="entry name" value="Med20"/>
    <property type="match status" value="1"/>
</dbReference>
<evidence type="ECO:0000313" key="5">
    <source>
        <dbReference type="EMBL" id="KAF0973714.1"/>
    </source>
</evidence>
<comment type="subunit">
    <text evidence="4">Component of the Mediator complex.</text>
</comment>
<organism evidence="5 6">
    <name type="scientific">Naegleria fowleri</name>
    <name type="common">Brain eating amoeba</name>
    <dbReference type="NCBI Taxonomy" id="5763"/>
    <lineage>
        <taxon>Eukaryota</taxon>
        <taxon>Discoba</taxon>
        <taxon>Heterolobosea</taxon>
        <taxon>Tetramitia</taxon>
        <taxon>Eutetramitia</taxon>
        <taxon>Vahlkampfiidae</taxon>
        <taxon>Naegleria</taxon>
    </lineage>
</organism>
<evidence type="ECO:0000256" key="4">
    <source>
        <dbReference type="RuleBase" id="RU364152"/>
    </source>
</evidence>
<evidence type="ECO:0000256" key="2">
    <source>
        <dbReference type="ARBA" id="ARBA00010743"/>
    </source>
</evidence>
<proteinExistence type="inferred from homology"/>
<dbReference type="EMBL" id="VFQX01000058">
    <property type="protein sequence ID" value="KAF0973714.1"/>
    <property type="molecule type" value="Genomic_DNA"/>
</dbReference>
<evidence type="ECO:0000313" key="6">
    <source>
        <dbReference type="Proteomes" id="UP000444721"/>
    </source>
</evidence>
<comment type="function">
    <text evidence="4">Component of the Mediator complex, a coactivator involved in the regulated transcription of nearly all RNA polymerase II-dependent genes. Mediator functions as a bridge to convey information from gene-specific regulatory proteins to the basal RNA polymerase II transcription machinery. Mediator is recruited to promoters by direct interactions with regulatory proteins and serves as a scaffold for the assembly of a functional preinitiation complex with RNA polymerase II and the general transcription factors.</text>
</comment>
<evidence type="ECO:0000256" key="3">
    <source>
        <dbReference type="ARBA" id="ARBA00023242"/>
    </source>
</evidence>
<dbReference type="PANTHER" id="PTHR12465">
    <property type="entry name" value="UBIQUITIN SPECIFIC PROTEASE HOMOLOG 49"/>
    <property type="match status" value="1"/>
</dbReference>
<dbReference type="VEuPathDB" id="AmoebaDB:FDP41_007101"/>
<dbReference type="AlphaFoldDB" id="A0A6A5BI25"/>
<evidence type="ECO:0000256" key="1">
    <source>
        <dbReference type="ARBA" id="ARBA00004123"/>
    </source>
</evidence>
<keyword evidence="4" id="KW-0010">Activator</keyword>
<dbReference type="PANTHER" id="PTHR12465:SF0">
    <property type="entry name" value="MEDIATOR OF RNA POLYMERASE II TRANSCRIPTION SUBUNIT 20"/>
    <property type="match status" value="1"/>
</dbReference>
<comment type="subcellular location">
    <subcellularLocation>
        <location evidence="1 4">Nucleus</location>
    </subcellularLocation>
</comment>
<keyword evidence="6" id="KW-1185">Reference proteome</keyword>
<keyword evidence="4" id="KW-0804">Transcription</keyword>
<dbReference type="VEuPathDB" id="AmoebaDB:NF0076310"/>
<keyword evidence="3 4" id="KW-0539">Nucleus</keyword>
<protein>
    <recommendedName>
        <fullName evidence="4">Mediator of RNA polymerase II transcription subunit 20</fullName>
    </recommendedName>
    <alternativeName>
        <fullName evidence="4">Mediator complex subunit 20</fullName>
    </alternativeName>
</protein>
<accession>A0A6A5BI25</accession>
<dbReference type="VEuPathDB" id="AmoebaDB:NfTy_008790"/>
<reference evidence="5 6" key="1">
    <citation type="journal article" date="2019" name="Sci. Rep.">
        <title>Nanopore sequencing improves the draft genome of the human pathogenic amoeba Naegleria fowleri.</title>
        <authorList>
            <person name="Liechti N."/>
            <person name="Schurch N."/>
            <person name="Bruggmann R."/>
            <person name="Wittwer M."/>
        </authorList>
    </citation>
    <scope>NUCLEOTIDE SEQUENCE [LARGE SCALE GENOMIC DNA]</scope>
    <source>
        <strain evidence="5 6">ATCC 30894</strain>
    </source>
</reference>
<dbReference type="OMA" id="ILIDVEY"/>